<dbReference type="Proteomes" id="UP001345219">
    <property type="component" value="Chromosome 2"/>
</dbReference>
<accession>A0AAN7JTH8</accession>
<feature type="compositionally biased region" description="Polar residues" evidence="1">
    <location>
        <begin position="102"/>
        <end position="112"/>
    </location>
</feature>
<feature type="region of interest" description="Disordered" evidence="1">
    <location>
        <begin position="88"/>
        <end position="113"/>
    </location>
</feature>
<dbReference type="PANTHER" id="PTHR34198:SF21">
    <property type="entry name" value="PROTEIN, PUTATIVE-RELATED"/>
    <property type="match status" value="1"/>
</dbReference>
<evidence type="ECO:0000313" key="2">
    <source>
        <dbReference type="EMBL" id="KAK4753943.1"/>
    </source>
</evidence>
<name>A0AAN7JTH8_9MYRT</name>
<proteinExistence type="predicted"/>
<feature type="region of interest" description="Disordered" evidence="1">
    <location>
        <begin position="194"/>
        <end position="224"/>
    </location>
</feature>
<dbReference type="PANTHER" id="PTHR34198">
    <property type="entry name" value="OS01G0175100 PROTEIN"/>
    <property type="match status" value="1"/>
</dbReference>
<protein>
    <submittedName>
        <fullName evidence="2">Uncharacterized protein</fullName>
    </submittedName>
</protein>
<feature type="region of interest" description="Disordered" evidence="1">
    <location>
        <begin position="157"/>
        <end position="179"/>
    </location>
</feature>
<sequence>MSEDGYARVSGPLTMAQSIYAIKDDHHTHYEKKKHLQIQWTQPDLGIQKYIGPGQTLDDQVGPLGLEIAKSLAVQCFRRCRRRHGMRYPSQTVRSSPPLASLPQTFSATNPKPSLANEISSSLTSLTLHILYSYSLRLQRMAANLLPFRPAGIRASDAGAASTQRRRPGPNQRSSSSSSWWTPLFGWPSEPDYIESSSPGKLEKPNQTRPALPEPTRKSAGTRFAPGCFTEEKARQLRMMTLDTSSFHDAMYHSAIAARLASDFGPTSELNLK</sequence>
<reference evidence="2 3" key="1">
    <citation type="journal article" date="2023" name="Hortic Res">
        <title>Pangenome of water caltrop reveals structural variations and asymmetric subgenome divergence after allopolyploidization.</title>
        <authorList>
            <person name="Zhang X."/>
            <person name="Chen Y."/>
            <person name="Wang L."/>
            <person name="Yuan Y."/>
            <person name="Fang M."/>
            <person name="Shi L."/>
            <person name="Lu R."/>
            <person name="Comes H.P."/>
            <person name="Ma Y."/>
            <person name="Chen Y."/>
            <person name="Huang G."/>
            <person name="Zhou Y."/>
            <person name="Zheng Z."/>
            <person name="Qiu Y."/>
        </authorList>
    </citation>
    <scope>NUCLEOTIDE SEQUENCE [LARGE SCALE GENOMIC DNA]</scope>
    <source>
        <tissue evidence="2">Roots</tissue>
    </source>
</reference>
<gene>
    <name evidence="2" type="ORF">SAY87_002047</name>
</gene>
<comment type="caution">
    <text evidence="2">The sequence shown here is derived from an EMBL/GenBank/DDBJ whole genome shotgun (WGS) entry which is preliminary data.</text>
</comment>
<dbReference type="EMBL" id="JAXIOK010000015">
    <property type="protein sequence ID" value="KAK4753943.1"/>
    <property type="molecule type" value="Genomic_DNA"/>
</dbReference>
<organism evidence="2 3">
    <name type="scientific">Trapa incisa</name>
    <dbReference type="NCBI Taxonomy" id="236973"/>
    <lineage>
        <taxon>Eukaryota</taxon>
        <taxon>Viridiplantae</taxon>
        <taxon>Streptophyta</taxon>
        <taxon>Embryophyta</taxon>
        <taxon>Tracheophyta</taxon>
        <taxon>Spermatophyta</taxon>
        <taxon>Magnoliopsida</taxon>
        <taxon>eudicotyledons</taxon>
        <taxon>Gunneridae</taxon>
        <taxon>Pentapetalae</taxon>
        <taxon>rosids</taxon>
        <taxon>malvids</taxon>
        <taxon>Myrtales</taxon>
        <taxon>Lythraceae</taxon>
        <taxon>Trapa</taxon>
    </lineage>
</organism>
<evidence type="ECO:0000313" key="3">
    <source>
        <dbReference type="Proteomes" id="UP001345219"/>
    </source>
</evidence>
<evidence type="ECO:0000256" key="1">
    <source>
        <dbReference type="SAM" id="MobiDB-lite"/>
    </source>
</evidence>
<dbReference type="AlphaFoldDB" id="A0AAN7JTH8"/>
<keyword evidence="3" id="KW-1185">Reference proteome</keyword>